<keyword evidence="8" id="KW-1185">Reference proteome</keyword>
<feature type="signal peptide" evidence="4">
    <location>
        <begin position="1"/>
        <end position="15"/>
    </location>
</feature>
<keyword evidence="3 7" id="KW-0378">Hydrolase</keyword>
<dbReference type="Gene3D" id="3.20.20.80">
    <property type="entry name" value="Glycosidases"/>
    <property type="match status" value="2"/>
</dbReference>
<dbReference type="InterPro" id="IPR039514">
    <property type="entry name" value="6GAL-like"/>
</dbReference>
<dbReference type="GO" id="GO:0016020">
    <property type="term" value="C:membrane"/>
    <property type="evidence" value="ECO:0007669"/>
    <property type="project" value="GOC"/>
</dbReference>
<feature type="chain" id="PRO_5041299231" evidence="4">
    <location>
        <begin position="16"/>
        <end position="513"/>
    </location>
</feature>
<dbReference type="Pfam" id="PF14587">
    <property type="entry name" value="Glyco_hydr_30_2"/>
    <property type="match status" value="1"/>
</dbReference>
<keyword evidence="2 4" id="KW-0732">Signal</keyword>
<evidence type="ECO:0000256" key="4">
    <source>
        <dbReference type="SAM" id="SignalP"/>
    </source>
</evidence>
<comment type="caution">
    <text evidence="7">The sequence shown here is derived from an EMBL/GenBank/DDBJ whole genome shotgun (WGS) entry which is preliminary data.</text>
</comment>
<evidence type="ECO:0000256" key="3">
    <source>
        <dbReference type="ARBA" id="ARBA00022801"/>
    </source>
</evidence>
<dbReference type="GO" id="GO:0004348">
    <property type="term" value="F:glucosylceramidase activity"/>
    <property type="evidence" value="ECO:0007669"/>
    <property type="project" value="InterPro"/>
</dbReference>
<dbReference type="SUPFAM" id="SSF51011">
    <property type="entry name" value="Glycosyl hydrolase domain"/>
    <property type="match status" value="1"/>
</dbReference>
<organism evidence="7 8">
    <name type="scientific">Immersiella caudata</name>
    <dbReference type="NCBI Taxonomy" id="314043"/>
    <lineage>
        <taxon>Eukaryota</taxon>
        <taxon>Fungi</taxon>
        <taxon>Dikarya</taxon>
        <taxon>Ascomycota</taxon>
        <taxon>Pezizomycotina</taxon>
        <taxon>Sordariomycetes</taxon>
        <taxon>Sordariomycetidae</taxon>
        <taxon>Sordariales</taxon>
        <taxon>Lasiosphaeriaceae</taxon>
        <taxon>Immersiella</taxon>
    </lineage>
</organism>
<accession>A0AA39X4V4</accession>
<feature type="domain" description="Glycosyl hydrolase family 30 beta sandwich" evidence="6">
    <location>
        <begin position="421"/>
        <end position="473"/>
    </location>
</feature>
<dbReference type="Proteomes" id="UP001175000">
    <property type="component" value="Unassembled WGS sequence"/>
</dbReference>
<evidence type="ECO:0000259" key="6">
    <source>
        <dbReference type="Pfam" id="PF17189"/>
    </source>
</evidence>
<name>A0AA39X4V4_9PEZI</name>
<protein>
    <submittedName>
        <fullName evidence="7">Glycoside hydrolase superfamily</fullName>
    </submittedName>
</protein>
<dbReference type="PANTHER" id="PTHR11069">
    <property type="entry name" value="GLUCOSYLCERAMIDASE"/>
    <property type="match status" value="1"/>
</dbReference>
<evidence type="ECO:0000256" key="1">
    <source>
        <dbReference type="ARBA" id="ARBA00005382"/>
    </source>
</evidence>
<proteinExistence type="inferred from homology"/>
<dbReference type="InterPro" id="IPR013780">
    <property type="entry name" value="Glyco_hydro_b"/>
</dbReference>
<dbReference type="InterPro" id="IPR033452">
    <property type="entry name" value="GH30_C"/>
</dbReference>
<dbReference type="SUPFAM" id="SSF51445">
    <property type="entry name" value="(Trans)glycosidases"/>
    <property type="match status" value="1"/>
</dbReference>
<feature type="domain" description="Endo-beta-1,6-galactanase-like" evidence="5">
    <location>
        <begin position="26"/>
        <end position="207"/>
    </location>
</feature>
<dbReference type="InterPro" id="IPR017853">
    <property type="entry name" value="GH"/>
</dbReference>
<evidence type="ECO:0000259" key="5">
    <source>
        <dbReference type="Pfam" id="PF14587"/>
    </source>
</evidence>
<gene>
    <name evidence="7" type="ORF">B0T14DRAFT_562844</name>
</gene>
<reference evidence="7" key="1">
    <citation type="submission" date="2023-06" db="EMBL/GenBank/DDBJ databases">
        <title>Genome-scale phylogeny and comparative genomics of the fungal order Sordariales.</title>
        <authorList>
            <consortium name="Lawrence Berkeley National Laboratory"/>
            <person name="Hensen N."/>
            <person name="Bonometti L."/>
            <person name="Westerberg I."/>
            <person name="Brannstrom I.O."/>
            <person name="Guillou S."/>
            <person name="Cros-Aarteil S."/>
            <person name="Calhoun S."/>
            <person name="Haridas S."/>
            <person name="Kuo A."/>
            <person name="Mondo S."/>
            <person name="Pangilinan J."/>
            <person name="Riley R."/>
            <person name="Labutti K."/>
            <person name="Andreopoulos B."/>
            <person name="Lipzen A."/>
            <person name="Chen C."/>
            <person name="Yanf M."/>
            <person name="Daum C."/>
            <person name="Ng V."/>
            <person name="Clum A."/>
            <person name="Steindorff A."/>
            <person name="Ohm R."/>
            <person name="Martin F."/>
            <person name="Silar P."/>
            <person name="Natvig D."/>
            <person name="Lalanne C."/>
            <person name="Gautier V."/>
            <person name="Ament-Velasquez S.L."/>
            <person name="Kruys A."/>
            <person name="Hutchinson M.I."/>
            <person name="Powell A.J."/>
            <person name="Barry K."/>
            <person name="Miller A.N."/>
            <person name="Grigoriev I.V."/>
            <person name="Debuchy R."/>
            <person name="Gladieux P."/>
            <person name="Thoren M.H."/>
            <person name="Johannesson H."/>
        </authorList>
    </citation>
    <scope>NUCLEOTIDE SEQUENCE</scope>
    <source>
        <strain evidence="7">CBS 606.72</strain>
    </source>
</reference>
<comment type="similarity">
    <text evidence="1">Belongs to the glycosyl hydrolase 30 family.</text>
</comment>
<dbReference type="EMBL" id="JAULSU010000002">
    <property type="protein sequence ID" value="KAK0626982.1"/>
    <property type="molecule type" value="Genomic_DNA"/>
</dbReference>
<dbReference type="Gene3D" id="2.60.40.1180">
    <property type="entry name" value="Golgi alpha-mannosidase II"/>
    <property type="match status" value="1"/>
</dbReference>
<dbReference type="PANTHER" id="PTHR11069:SF23">
    <property type="entry name" value="LYSOSOMAL ACID GLUCOSYLCERAMIDASE"/>
    <property type="match status" value="1"/>
</dbReference>
<dbReference type="InterPro" id="IPR001139">
    <property type="entry name" value="Glyco_hydro_30"/>
</dbReference>
<evidence type="ECO:0000313" key="7">
    <source>
        <dbReference type="EMBL" id="KAK0626982.1"/>
    </source>
</evidence>
<evidence type="ECO:0000313" key="8">
    <source>
        <dbReference type="Proteomes" id="UP001175000"/>
    </source>
</evidence>
<sequence length="513" mass="56344">MHFLPLLTATTTVLALDIFPRQASPQKLTVNPSQKFQTIDGFGFSEAFQRAYNILGLEEAKRTKLIDLLFNTTTGAGFSILRNGIGSSPNSTKDWMNTILPKGPASPKEKPEYVWDKNDTGQLWVSQQAVKYGVKTFYANAWAAPGFMKTNGRDSHGGTLCGLPGTNCMTGDWRQAYADYLVQYIKFYHESGVDVTHLGFVNEPDYARAYFPVAPCLHPWYDSTSHLSHLITYPPTRCPIATDLTFLRAPYASMTATGAQAADFIRILHPTLRAANLSHVHITCCEATGWNVQANLTHDLRLEGVEHLLGVITSHPYTHDIDGSLPTTLPVWQTEYSDLVSGWSTAWYTTGRLGDGYTWANKLHYALTSGNVTAYLWWLATQDKETNNHNNEKLILVDKGEYYVSKRFWAFAQYSRTIRPGAVRIWIEGGNGLKTTAFVNADGSTVVNVINTQAEAVAFEVQGVKGTSANAWVTDESNDMTAVGTTVGADGSVGGINVPGRGLISLVIKPLAA</sequence>
<dbReference type="Pfam" id="PF17189">
    <property type="entry name" value="Glyco_hydro_30C"/>
    <property type="match status" value="1"/>
</dbReference>
<evidence type="ECO:0000256" key="2">
    <source>
        <dbReference type="ARBA" id="ARBA00022729"/>
    </source>
</evidence>
<dbReference type="GO" id="GO:0006680">
    <property type="term" value="P:glucosylceramide catabolic process"/>
    <property type="evidence" value="ECO:0007669"/>
    <property type="project" value="TreeGrafter"/>
</dbReference>
<dbReference type="AlphaFoldDB" id="A0AA39X4V4"/>